<evidence type="ECO:0000313" key="9">
    <source>
        <dbReference type="EMBL" id="ADQ79149.1"/>
    </source>
</evidence>
<dbReference type="PIRSF" id="PIRSF000349">
    <property type="entry name" value="SODismutase"/>
    <property type="match status" value="1"/>
</dbReference>
<dbReference type="PROSITE" id="PS00088">
    <property type="entry name" value="SOD_MN"/>
    <property type="match status" value="1"/>
</dbReference>
<feature type="binding site" evidence="5">
    <location>
        <position position="101"/>
    </location>
    <ligand>
        <name>Mn(2+)</name>
        <dbReference type="ChEBI" id="CHEBI:29035"/>
    </ligand>
</feature>
<dbReference type="InterPro" id="IPR019832">
    <property type="entry name" value="Mn/Fe_SOD_C"/>
</dbReference>
<dbReference type="InterPro" id="IPR001189">
    <property type="entry name" value="Mn/Fe_SOD"/>
</dbReference>
<proteinExistence type="inferred from homology"/>
<protein>
    <recommendedName>
        <fullName evidence="2 6">Superoxide dismutase</fullName>
        <ecNumber evidence="2 6">1.15.1.1</ecNumber>
    </recommendedName>
</protein>
<feature type="binding site" evidence="5">
    <location>
        <position position="46"/>
    </location>
    <ligand>
        <name>Mn(2+)</name>
        <dbReference type="ChEBI" id="CHEBI:29035"/>
    </ligand>
</feature>
<comment type="similarity">
    <text evidence="1 6">Belongs to the iron/manganese superoxide dismutase family.</text>
</comment>
<organism evidence="9 10">
    <name type="scientific">Paludibacter propionicigenes (strain DSM 17365 / JCM 13257 / WB4)</name>
    <dbReference type="NCBI Taxonomy" id="694427"/>
    <lineage>
        <taxon>Bacteria</taxon>
        <taxon>Pseudomonadati</taxon>
        <taxon>Bacteroidota</taxon>
        <taxon>Bacteroidia</taxon>
        <taxon>Bacteroidales</taxon>
        <taxon>Paludibacteraceae</taxon>
        <taxon>Paludibacter</taxon>
    </lineage>
</organism>
<evidence type="ECO:0000256" key="5">
    <source>
        <dbReference type="PIRSR" id="PIRSR000349-1"/>
    </source>
</evidence>
<dbReference type="GO" id="GO:0046872">
    <property type="term" value="F:metal ion binding"/>
    <property type="evidence" value="ECO:0007669"/>
    <property type="project" value="UniProtKB-KW"/>
</dbReference>
<dbReference type="PANTHER" id="PTHR43595:SF2">
    <property type="entry name" value="SMALL RIBOSOMAL SUBUNIT PROTEIN MS42"/>
    <property type="match status" value="1"/>
</dbReference>
<dbReference type="InterPro" id="IPR036314">
    <property type="entry name" value="SOD_C_sf"/>
</dbReference>
<dbReference type="SUPFAM" id="SSF46609">
    <property type="entry name" value="Fe,Mn superoxide dismutase (SOD), N-terminal domain"/>
    <property type="match status" value="1"/>
</dbReference>
<feature type="binding site" evidence="5">
    <location>
        <position position="192"/>
    </location>
    <ligand>
        <name>Mn(2+)</name>
        <dbReference type="ChEBI" id="CHEBI:29035"/>
    </ligand>
</feature>
<gene>
    <name evidence="9" type="ordered locus">Palpr_0999</name>
</gene>
<comment type="catalytic activity">
    <reaction evidence="6">
        <text>2 superoxide + 2 H(+) = H2O2 + O2</text>
        <dbReference type="Rhea" id="RHEA:20696"/>
        <dbReference type="ChEBI" id="CHEBI:15378"/>
        <dbReference type="ChEBI" id="CHEBI:15379"/>
        <dbReference type="ChEBI" id="CHEBI:16240"/>
        <dbReference type="ChEBI" id="CHEBI:18421"/>
        <dbReference type="EC" id="1.15.1.1"/>
    </reaction>
</comment>
<dbReference type="InterPro" id="IPR036324">
    <property type="entry name" value="Mn/Fe_SOD_N_sf"/>
</dbReference>
<keyword evidence="4 6" id="KW-0560">Oxidoreductase</keyword>
<dbReference type="FunFam" id="3.55.40.20:FF:000004">
    <property type="entry name" value="Superoxide dismutase [Fe]"/>
    <property type="match status" value="1"/>
</dbReference>
<evidence type="ECO:0000259" key="7">
    <source>
        <dbReference type="Pfam" id="PF00081"/>
    </source>
</evidence>
<dbReference type="STRING" id="694427.Palpr_0999"/>
<feature type="binding site" evidence="5">
    <location>
        <position position="188"/>
    </location>
    <ligand>
        <name>Mn(2+)</name>
        <dbReference type="ChEBI" id="CHEBI:29035"/>
    </ligand>
</feature>
<feature type="domain" description="Manganese/iron superoxide dismutase N-terminal" evidence="7">
    <location>
        <begin position="21"/>
        <end position="109"/>
    </location>
</feature>
<evidence type="ECO:0000256" key="6">
    <source>
        <dbReference type="RuleBase" id="RU000414"/>
    </source>
</evidence>
<dbReference type="Gene3D" id="3.55.40.20">
    <property type="entry name" value="Iron/manganese superoxide dismutase, C-terminal domain"/>
    <property type="match status" value="1"/>
</dbReference>
<evidence type="ECO:0000313" key="10">
    <source>
        <dbReference type="Proteomes" id="UP000008718"/>
    </source>
</evidence>
<dbReference type="AlphaFoldDB" id="E4T355"/>
<dbReference type="Pfam" id="PF00081">
    <property type="entry name" value="Sod_Fe_N"/>
    <property type="match status" value="1"/>
</dbReference>
<dbReference type="EC" id="1.15.1.1" evidence="2 6"/>
<evidence type="ECO:0000256" key="4">
    <source>
        <dbReference type="ARBA" id="ARBA00023002"/>
    </source>
</evidence>
<reference key="1">
    <citation type="submission" date="2010-11" db="EMBL/GenBank/DDBJ databases">
        <title>The complete genome of Paludibacter propionicigenes DSM 17365.</title>
        <authorList>
            <consortium name="US DOE Joint Genome Institute (JGI-PGF)"/>
            <person name="Lucas S."/>
            <person name="Copeland A."/>
            <person name="Lapidus A."/>
            <person name="Bruce D."/>
            <person name="Goodwin L."/>
            <person name="Pitluck S."/>
            <person name="Kyrpides N."/>
            <person name="Mavromatis K."/>
            <person name="Ivanova N."/>
            <person name="Munk A.C."/>
            <person name="Brettin T."/>
            <person name="Detter J.C."/>
            <person name="Han C."/>
            <person name="Tapia R."/>
            <person name="Land M."/>
            <person name="Hauser L."/>
            <person name="Markowitz V."/>
            <person name="Cheng J.-F."/>
            <person name="Hugenholtz P."/>
            <person name="Woyke T."/>
            <person name="Wu D."/>
            <person name="Gronow S."/>
            <person name="Wellnitz S."/>
            <person name="Brambilla E."/>
            <person name="Klenk H.-P."/>
            <person name="Eisen J.A."/>
        </authorList>
    </citation>
    <scope>NUCLEOTIDE SEQUENCE</scope>
    <source>
        <strain>WB4</strain>
    </source>
</reference>
<reference evidence="9 10" key="2">
    <citation type="journal article" date="2011" name="Stand. Genomic Sci.">
        <title>Complete genome sequence of Paludibacter propionicigenes type strain (WB4).</title>
        <authorList>
            <person name="Gronow S."/>
            <person name="Munk C."/>
            <person name="Lapidus A."/>
            <person name="Nolan M."/>
            <person name="Lucas S."/>
            <person name="Hammon N."/>
            <person name="Deshpande S."/>
            <person name="Cheng J.F."/>
            <person name="Tapia R."/>
            <person name="Han C."/>
            <person name="Goodwin L."/>
            <person name="Pitluck S."/>
            <person name="Liolios K."/>
            <person name="Ivanova N."/>
            <person name="Mavromatis K."/>
            <person name="Mikhailova N."/>
            <person name="Pati A."/>
            <person name="Chen A."/>
            <person name="Palaniappan K."/>
            <person name="Land M."/>
            <person name="Hauser L."/>
            <person name="Chang Y.J."/>
            <person name="Jeffries C.D."/>
            <person name="Brambilla E."/>
            <person name="Rohde M."/>
            <person name="Goker M."/>
            <person name="Detter J.C."/>
            <person name="Woyke T."/>
            <person name="Bristow J."/>
            <person name="Eisen J.A."/>
            <person name="Markowitz V."/>
            <person name="Hugenholtz P."/>
            <person name="Kyrpides N.C."/>
            <person name="Klenk H.P."/>
        </authorList>
    </citation>
    <scope>NUCLEOTIDE SEQUENCE [LARGE SCALE GENOMIC DNA]</scope>
    <source>
        <strain evidence="10">DSM 17365 / JCM 13257 / WB4</strain>
    </source>
</reference>
<dbReference type="HOGENOM" id="CLU_031625_0_1_10"/>
<dbReference type="RefSeq" id="WP_013444518.1">
    <property type="nucleotide sequence ID" value="NC_014734.1"/>
</dbReference>
<accession>E4T355</accession>
<dbReference type="Pfam" id="PF02777">
    <property type="entry name" value="Sod_Fe_C"/>
    <property type="match status" value="1"/>
</dbReference>
<dbReference type="Gene3D" id="1.10.287.990">
    <property type="entry name" value="Fe,Mn superoxide dismutase (SOD) domain"/>
    <property type="match status" value="1"/>
</dbReference>
<dbReference type="OrthoDB" id="9803125at2"/>
<evidence type="ECO:0000259" key="8">
    <source>
        <dbReference type="Pfam" id="PF02777"/>
    </source>
</evidence>
<sequence length="224" mass="25383">MKRLNILLLLLISFSILGFGQYKLPNLPYKYDALEPYIDSVTMHIHHDLHHATYVSNLNKALEKNPELYKKSLVELIQTLNTLPADIQTAVRNNGGGVYNHSFFWEIMAPAGTATMSPKLEKILSENFGSVDAFKAEFEKAAAGRFGSGWAWLIKDPAGKLRIISTPNQDNSLMPNAEIKGKPVLALDVWEHAYYLKYQNKRAAYAKAFWSVVNWTKVEQLIEQ</sequence>
<keyword evidence="3 5" id="KW-0479">Metal-binding</keyword>
<comment type="function">
    <text evidence="6">Destroys radicals which are normally produced within the cells and which are toxic to biological systems.</text>
</comment>
<dbReference type="eggNOG" id="COG0605">
    <property type="taxonomic scope" value="Bacteria"/>
</dbReference>
<name>E4T355_PALPW</name>
<dbReference type="InterPro" id="IPR019833">
    <property type="entry name" value="Mn/Fe_SOD_BS"/>
</dbReference>
<dbReference type="EMBL" id="CP002345">
    <property type="protein sequence ID" value="ADQ79149.1"/>
    <property type="molecule type" value="Genomic_DNA"/>
</dbReference>
<dbReference type="SUPFAM" id="SSF54719">
    <property type="entry name" value="Fe,Mn superoxide dismutase (SOD), C-terminal domain"/>
    <property type="match status" value="1"/>
</dbReference>
<evidence type="ECO:0000256" key="1">
    <source>
        <dbReference type="ARBA" id="ARBA00008714"/>
    </source>
</evidence>
<dbReference type="InterPro" id="IPR019831">
    <property type="entry name" value="Mn/Fe_SOD_N"/>
</dbReference>
<dbReference type="PANTHER" id="PTHR43595">
    <property type="entry name" value="37S RIBOSOMAL PROTEIN S26, MITOCHONDRIAL"/>
    <property type="match status" value="1"/>
</dbReference>
<dbReference type="FunFam" id="1.10.287.990:FF:000001">
    <property type="entry name" value="Superoxide dismutase"/>
    <property type="match status" value="1"/>
</dbReference>
<keyword evidence="10" id="KW-1185">Reference proteome</keyword>
<evidence type="ECO:0000256" key="3">
    <source>
        <dbReference type="ARBA" id="ARBA00022723"/>
    </source>
</evidence>
<evidence type="ECO:0000256" key="2">
    <source>
        <dbReference type="ARBA" id="ARBA00012682"/>
    </source>
</evidence>
<dbReference type="GO" id="GO:0004784">
    <property type="term" value="F:superoxide dismutase activity"/>
    <property type="evidence" value="ECO:0007669"/>
    <property type="project" value="UniProtKB-EC"/>
</dbReference>
<dbReference type="GO" id="GO:0005737">
    <property type="term" value="C:cytoplasm"/>
    <property type="evidence" value="ECO:0007669"/>
    <property type="project" value="TreeGrafter"/>
</dbReference>
<dbReference type="Proteomes" id="UP000008718">
    <property type="component" value="Chromosome"/>
</dbReference>
<feature type="domain" description="Manganese/iron superoxide dismutase C-terminal" evidence="8">
    <location>
        <begin position="118"/>
        <end position="220"/>
    </location>
</feature>
<dbReference type="KEGG" id="ppn:Palpr_0999"/>
<dbReference type="PRINTS" id="PR01703">
    <property type="entry name" value="MNSODISMTASE"/>
</dbReference>